<dbReference type="PROSITE" id="PS51257">
    <property type="entry name" value="PROKAR_LIPOPROTEIN"/>
    <property type="match status" value="1"/>
</dbReference>
<organism evidence="2 3">
    <name type="scientific">Marinibactrum halimedae</name>
    <dbReference type="NCBI Taxonomy" id="1444977"/>
    <lineage>
        <taxon>Bacteria</taxon>
        <taxon>Pseudomonadati</taxon>
        <taxon>Pseudomonadota</taxon>
        <taxon>Gammaproteobacteria</taxon>
        <taxon>Cellvibrionales</taxon>
        <taxon>Cellvibrionaceae</taxon>
        <taxon>Marinibactrum</taxon>
    </lineage>
</organism>
<comment type="caution">
    <text evidence="2">The sequence shown here is derived from an EMBL/GenBank/DDBJ whole genome shotgun (WGS) entry which is preliminary data.</text>
</comment>
<dbReference type="PANTHER" id="PTHR38643:SF1">
    <property type="entry name" value="PURINE NUCLEOSIDE PERMEASE C285.05-RELATED"/>
    <property type="match status" value="1"/>
</dbReference>
<proteinExistence type="predicted"/>
<dbReference type="PANTHER" id="PTHR38643">
    <property type="entry name" value="PURINE NUCLEOSIDE PERMEASE C285.05-RELATED"/>
    <property type="match status" value="1"/>
</dbReference>
<dbReference type="InterPro" id="IPR009486">
    <property type="entry name" value="Pur_nuclsid_perm"/>
</dbReference>
<dbReference type="Pfam" id="PF06516">
    <property type="entry name" value="NUP"/>
    <property type="match status" value="1"/>
</dbReference>
<dbReference type="RefSeq" id="WP_232594269.1">
    <property type="nucleotide sequence ID" value="NZ_BSPD01000033.1"/>
</dbReference>
<protein>
    <submittedName>
        <fullName evidence="2">NUP-family purine nucleoside permease</fullName>
    </submittedName>
</protein>
<sequence length="369" mass="40637">MKIVLKTLGVLCIATAVAILSACGASKEAPSTSIAVDKSDKIEVKVVVVTMFELGEDEGDTAGEFQLWKERAGLDKRFAFPQSHHDLFMNEQTGVLGMVTGMGTAKSSSAIMALGLDPRFDLTKAYWLVAGISGFDPNDASIGSAAWAEYLVDGDLGHEIDPREMPDDWEFGFFPLFTKGPFPKEKPINQGEMFQTNVKLRDWAFELTKELDMPDDAHIAQERAKYTQYPNAQKAPFVMKGDQLAAMTFWHGEVLNQWANRWVDYWSDGKGEFVSSAMEDTGTAQSLTYLDRAGKVDYDRFMVLRTASNFTVPGPGLTPAENLAAEGEDYAGLTLALESAYLVGGTVVNTIVNNWDRYATQLPYEAAEK</sequence>
<reference evidence="2 3" key="1">
    <citation type="journal article" date="2014" name="Int. J. Syst. Evol. Microbiol.">
        <title>Complete genome sequence of Corynebacterium casei LMG S-19264T (=DSM 44701T), isolated from a smear-ripened cheese.</title>
        <authorList>
            <consortium name="US DOE Joint Genome Institute (JGI-PGF)"/>
            <person name="Walter F."/>
            <person name="Albersmeier A."/>
            <person name="Kalinowski J."/>
            <person name="Ruckert C."/>
        </authorList>
    </citation>
    <scope>NUCLEOTIDE SEQUENCE [LARGE SCALE GENOMIC DNA]</scope>
    <source>
        <strain evidence="2 3">NBRC 110095</strain>
    </source>
</reference>
<dbReference type="AlphaFoldDB" id="A0AA37TAJ7"/>
<evidence type="ECO:0000313" key="3">
    <source>
        <dbReference type="Proteomes" id="UP001156870"/>
    </source>
</evidence>
<keyword evidence="3" id="KW-1185">Reference proteome</keyword>
<dbReference type="GO" id="GO:0055085">
    <property type="term" value="P:transmembrane transport"/>
    <property type="evidence" value="ECO:0007669"/>
    <property type="project" value="InterPro"/>
</dbReference>
<name>A0AA37TAJ7_9GAMM</name>
<dbReference type="Proteomes" id="UP001156870">
    <property type="component" value="Unassembled WGS sequence"/>
</dbReference>
<gene>
    <name evidence="2" type="ORF">GCM10007877_14210</name>
</gene>
<evidence type="ECO:0000256" key="1">
    <source>
        <dbReference type="SAM" id="SignalP"/>
    </source>
</evidence>
<keyword evidence="1" id="KW-0732">Signal</keyword>
<feature type="chain" id="PRO_5041245186" evidence="1">
    <location>
        <begin position="23"/>
        <end position="369"/>
    </location>
</feature>
<feature type="signal peptide" evidence="1">
    <location>
        <begin position="1"/>
        <end position="22"/>
    </location>
</feature>
<accession>A0AA37TAJ7</accession>
<dbReference type="EMBL" id="BSPD01000033">
    <property type="protein sequence ID" value="GLS25707.1"/>
    <property type="molecule type" value="Genomic_DNA"/>
</dbReference>
<dbReference type="PIRSF" id="PIRSF013171">
    <property type="entry name" value="Pur_nuclsid_perm"/>
    <property type="match status" value="1"/>
</dbReference>
<evidence type="ECO:0000313" key="2">
    <source>
        <dbReference type="EMBL" id="GLS25707.1"/>
    </source>
</evidence>